<sequence length="100" mass="10530">MTPHPEPGAELYLDELEDGSAAPESSKPRKGKRGHQKKAQKSSLTDDLPVAGTSVIDTPLPHAVGTSSEVIAVVSAASGLTIDSGDQDVDMDRPDEYYVP</sequence>
<evidence type="ECO:0000313" key="3">
    <source>
        <dbReference type="Proteomes" id="UP001063166"/>
    </source>
</evidence>
<gene>
    <name evidence="2" type="ORF">LshimejAT787_1000010</name>
</gene>
<reference evidence="2" key="1">
    <citation type="submission" date="2022-07" db="EMBL/GenBank/DDBJ databases">
        <title>The genome of Lyophyllum shimeji provides insight into the initial evolution of ectomycorrhizal fungal genome.</title>
        <authorList>
            <person name="Kobayashi Y."/>
            <person name="Shibata T."/>
            <person name="Hirakawa H."/>
            <person name="Shigenobu S."/>
            <person name="Nishiyama T."/>
            <person name="Yamada A."/>
            <person name="Hasebe M."/>
            <person name="Kawaguchi M."/>
        </authorList>
    </citation>
    <scope>NUCLEOTIDE SEQUENCE</scope>
    <source>
        <strain evidence="2">AT787</strain>
    </source>
</reference>
<evidence type="ECO:0000313" key="2">
    <source>
        <dbReference type="EMBL" id="GLB41401.1"/>
    </source>
</evidence>
<feature type="non-terminal residue" evidence="2">
    <location>
        <position position="100"/>
    </location>
</feature>
<protein>
    <submittedName>
        <fullName evidence="2">Uncharacterized protein</fullName>
    </submittedName>
</protein>
<proteinExistence type="predicted"/>
<feature type="region of interest" description="Disordered" evidence="1">
    <location>
        <begin position="1"/>
        <end position="56"/>
    </location>
</feature>
<feature type="compositionally biased region" description="Basic and acidic residues" evidence="1">
    <location>
        <begin position="90"/>
        <end position="100"/>
    </location>
</feature>
<accession>A0A9P3PUC6</accession>
<feature type="region of interest" description="Disordered" evidence="1">
    <location>
        <begin position="79"/>
        <end position="100"/>
    </location>
</feature>
<dbReference type="EMBL" id="BRPK01000010">
    <property type="protein sequence ID" value="GLB41401.1"/>
    <property type="molecule type" value="Genomic_DNA"/>
</dbReference>
<dbReference type="AlphaFoldDB" id="A0A9P3PUC6"/>
<evidence type="ECO:0000256" key="1">
    <source>
        <dbReference type="SAM" id="MobiDB-lite"/>
    </source>
</evidence>
<keyword evidence="3" id="KW-1185">Reference proteome</keyword>
<feature type="compositionally biased region" description="Basic residues" evidence="1">
    <location>
        <begin position="28"/>
        <end position="40"/>
    </location>
</feature>
<organism evidence="2 3">
    <name type="scientific">Lyophyllum shimeji</name>
    <name type="common">Hon-shimeji</name>
    <name type="synonym">Tricholoma shimeji</name>
    <dbReference type="NCBI Taxonomy" id="47721"/>
    <lineage>
        <taxon>Eukaryota</taxon>
        <taxon>Fungi</taxon>
        <taxon>Dikarya</taxon>
        <taxon>Basidiomycota</taxon>
        <taxon>Agaricomycotina</taxon>
        <taxon>Agaricomycetes</taxon>
        <taxon>Agaricomycetidae</taxon>
        <taxon>Agaricales</taxon>
        <taxon>Tricholomatineae</taxon>
        <taxon>Lyophyllaceae</taxon>
        <taxon>Lyophyllum</taxon>
    </lineage>
</organism>
<dbReference type="Proteomes" id="UP001063166">
    <property type="component" value="Unassembled WGS sequence"/>
</dbReference>
<comment type="caution">
    <text evidence="2">The sequence shown here is derived from an EMBL/GenBank/DDBJ whole genome shotgun (WGS) entry which is preliminary data.</text>
</comment>
<name>A0A9P3PUC6_LYOSH</name>